<evidence type="ECO:0000313" key="2">
    <source>
        <dbReference type="Proteomes" id="UP000294814"/>
    </source>
</evidence>
<organism evidence="1 2">
    <name type="scientific">Flavobacterium rhamnosiphilum</name>
    <dbReference type="NCBI Taxonomy" id="2541724"/>
    <lineage>
        <taxon>Bacteria</taxon>
        <taxon>Pseudomonadati</taxon>
        <taxon>Bacteroidota</taxon>
        <taxon>Flavobacteriia</taxon>
        <taxon>Flavobacteriales</taxon>
        <taxon>Flavobacteriaceae</taxon>
        <taxon>Flavobacterium</taxon>
    </lineage>
</organism>
<dbReference type="OrthoDB" id="1495383at2"/>
<dbReference type="Proteomes" id="UP000294814">
    <property type="component" value="Unassembled WGS sequence"/>
</dbReference>
<name>A0A4R5FCJ6_9FLAO</name>
<proteinExistence type="predicted"/>
<accession>A0A4R5FCJ6</accession>
<dbReference type="RefSeq" id="WP_131914815.1">
    <property type="nucleotide sequence ID" value="NZ_SMLG01000001.1"/>
</dbReference>
<dbReference type="AlphaFoldDB" id="A0A4R5FCJ6"/>
<dbReference type="EMBL" id="SMLG01000001">
    <property type="protein sequence ID" value="TDE46873.1"/>
    <property type="molecule type" value="Genomic_DNA"/>
</dbReference>
<keyword evidence="2" id="KW-1185">Reference proteome</keyword>
<protein>
    <submittedName>
        <fullName evidence="1">Uncharacterized protein</fullName>
    </submittedName>
</protein>
<reference evidence="1 2" key="1">
    <citation type="submission" date="2019-03" db="EMBL/GenBank/DDBJ databases">
        <title>Novel species of Flavobacterium.</title>
        <authorList>
            <person name="Liu Q."/>
            <person name="Xin Y.-H."/>
        </authorList>
    </citation>
    <scope>NUCLEOTIDE SEQUENCE [LARGE SCALE GENOMIC DNA]</scope>
    <source>
        <strain evidence="1 2">LB3P52</strain>
    </source>
</reference>
<gene>
    <name evidence="1" type="ORF">E0I26_01950</name>
</gene>
<sequence>MNFSCLHQQNTKFNFLSQDEMNSLIKEYYEGRVAMTVLKAKYNLPINSHFESNFPWKKSEVVCDLCSTQMIVVPHHRDRNPNDPQCPNCSHINKENCRCKTCCEVEYQAYLEDRKKRDELILNQLILEESQKIDFNKLTSEEKISLGILVRDMSSDYLTHIVPFRTKENWKYNKSFVLPLVKAKILTVHPESDYDHISVKKNKFKETILTVEFHKMKWNINVYKDNLSNLELYNYLANTDDELKLTRDEIFLYWKKIAKDEALKYFAYNFNTVLNIEFERDFAIENLLEYLTNHFSIGQIYNLIWKYTNNTLRFKTEQRVTKDHVSNYLLKCIKNEAEKIIQNHYKLEHFGKPKYIQDSSFSDFFFDYILRANEQGYRITPLEIFERYKSESDETQDLGEFKTVGDYLNTFKFLSVNKESFEDNGEDDLPW</sequence>
<comment type="caution">
    <text evidence="1">The sequence shown here is derived from an EMBL/GenBank/DDBJ whole genome shotgun (WGS) entry which is preliminary data.</text>
</comment>
<evidence type="ECO:0000313" key="1">
    <source>
        <dbReference type="EMBL" id="TDE46873.1"/>
    </source>
</evidence>